<dbReference type="EMBL" id="CAJVPP010005404">
    <property type="protein sequence ID" value="CAG8664470.1"/>
    <property type="molecule type" value="Genomic_DNA"/>
</dbReference>
<organism evidence="1 2">
    <name type="scientific">Funneliformis mosseae</name>
    <name type="common">Endomycorrhizal fungus</name>
    <name type="synonym">Glomus mosseae</name>
    <dbReference type="NCBI Taxonomy" id="27381"/>
    <lineage>
        <taxon>Eukaryota</taxon>
        <taxon>Fungi</taxon>
        <taxon>Fungi incertae sedis</taxon>
        <taxon>Mucoromycota</taxon>
        <taxon>Glomeromycotina</taxon>
        <taxon>Glomeromycetes</taxon>
        <taxon>Glomerales</taxon>
        <taxon>Glomeraceae</taxon>
        <taxon>Funneliformis</taxon>
    </lineage>
</organism>
<dbReference type="Proteomes" id="UP000789375">
    <property type="component" value="Unassembled WGS sequence"/>
</dbReference>
<gene>
    <name evidence="1" type="ORF">FMOSSE_LOCUS12097</name>
</gene>
<sequence>NEKALENVNNNYGKEDIETISKRFNENLAEWLEILKNIEELSEF</sequence>
<comment type="caution">
    <text evidence="1">The sequence shown here is derived from an EMBL/GenBank/DDBJ whole genome shotgun (WGS) entry which is preliminary data.</text>
</comment>
<reference evidence="1" key="1">
    <citation type="submission" date="2021-06" db="EMBL/GenBank/DDBJ databases">
        <authorList>
            <person name="Kallberg Y."/>
            <person name="Tangrot J."/>
            <person name="Rosling A."/>
        </authorList>
    </citation>
    <scope>NUCLEOTIDE SEQUENCE</scope>
    <source>
        <strain evidence="1">87-6 pot B 2015</strain>
    </source>
</reference>
<proteinExistence type="predicted"/>
<accession>A0A9N9E854</accession>
<protein>
    <submittedName>
        <fullName evidence="1">8714_t:CDS:1</fullName>
    </submittedName>
</protein>
<keyword evidence="2" id="KW-1185">Reference proteome</keyword>
<evidence type="ECO:0000313" key="1">
    <source>
        <dbReference type="EMBL" id="CAG8664470.1"/>
    </source>
</evidence>
<evidence type="ECO:0000313" key="2">
    <source>
        <dbReference type="Proteomes" id="UP000789375"/>
    </source>
</evidence>
<feature type="non-terminal residue" evidence="1">
    <location>
        <position position="1"/>
    </location>
</feature>
<dbReference type="AlphaFoldDB" id="A0A9N9E854"/>
<name>A0A9N9E854_FUNMO</name>